<evidence type="ECO:0008006" key="10">
    <source>
        <dbReference type="Google" id="ProtNLM"/>
    </source>
</evidence>
<accession>A0AAF0D256</accession>
<dbReference type="GO" id="GO:0016020">
    <property type="term" value="C:membrane"/>
    <property type="evidence" value="ECO:0007669"/>
    <property type="project" value="UniProtKB-SubCell"/>
</dbReference>
<feature type="transmembrane region" description="Helical" evidence="5">
    <location>
        <begin position="215"/>
        <end position="232"/>
    </location>
</feature>
<keyword evidence="2 5" id="KW-0812">Transmembrane</keyword>
<evidence type="ECO:0000256" key="2">
    <source>
        <dbReference type="ARBA" id="ARBA00022692"/>
    </source>
</evidence>
<dbReference type="InterPro" id="IPR050616">
    <property type="entry name" value="CPA3_Na-H_Antiporter_A"/>
</dbReference>
<proteinExistence type="predicted"/>
<reference evidence="8" key="2">
    <citation type="journal article" date="2022" name="Nat. Microbiol.">
        <title>A closed Candidatus Odinarchaeum chromosome exposes Asgard archaeal viruses.</title>
        <authorList>
            <person name="Tamarit D."/>
            <person name="Caceres E.F."/>
            <person name="Krupovic M."/>
            <person name="Nijland R."/>
            <person name="Eme L."/>
            <person name="Robinson N.P."/>
            <person name="Ettema T.J.G."/>
        </authorList>
    </citation>
    <scope>NUCLEOTIDE SEQUENCE</scope>
    <source>
        <strain evidence="8">LCB_4</strain>
    </source>
</reference>
<evidence type="ECO:0000256" key="4">
    <source>
        <dbReference type="ARBA" id="ARBA00023136"/>
    </source>
</evidence>
<feature type="transmembrane region" description="Helical" evidence="5">
    <location>
        <begin position="391"/>
        <end position="412"/>
    </location>
</feature>
<feature type="transmembrane region" description="Helical" evidence="5">
    <location>
        <begin position="432"/>
        <end position="459"/>
    </location>
</feature>
<dbReference type="GO" id="GO:0008137">
    <property type="term" value="F:NADH dehydrogenase (ubiquinone) activity"/>
    <property type="evidence" value="ECO:0007669"/>
    <property type="project" value="InterPro"/>
</dbReference>
<feature type="transmembrane region" description="Helical" evidence="5">
    <location>
        <begin position="348"/>
        <end position="370"/>
    </location>
</feature>
<evidence type="ECO:0000259" key="7">
    <source>
        <dbReference type="Pfam" id="PF00662"/>
    </source>
</evidence>
<protein>
    <recommendedName>
        <fullName evidence="10">NADH:quinone oxidoreductase/Mrp antiporter membrane subunit domain-containing protein</fullName>
    </recommendedName>
</protein>
<reference evidence="8" key="1">
    <citation type="journal article" date="2017" name="Nature">
        <title>Asgard archaea illuminate the origin of eukaryotic cellular complexity.</title>
        <authorList>
            <person name="Zaremba-Niedzwiedzka K."/>
            <person name="Caceres E.F."/>
            <person name="Saw J.H."/>
            <person name="Backstrom D."/>
            <person name="Juzokaite L."/>
            <person name="Vancaester E."/>
            <person name="Seitz K.W."/>
            <person name="Anantharaman K."/>
            <person name="Starnawski P."/>
            <person name="Kjeldsen K.U."/>
            <person name="Scott M.B."/>
            <person name="Nunoura T."/>
            <person name="Banfield J.F."/>
            <person name="Schramm A."/>
            <person name="Baker B.J."/>
            <person name="Spang A."/>
            <person name="Ettema T.J.G."/>
        </authorList>
    </citation>
    <scope>NUCLEOTIDE SEQUENCE</scope>
    <source>
        <strain evidence="8">LCB_4</strain>
    </source>
</reference>
<dbReference type="EMBL" id="CP091871">
    <property type="protein sequence ID" value="WEU40235.1"/>
    <property type="molecule type" value="Genomic_DNA"/>
</dbReference>
<organism evidence="8 9">
    <name type="scientific">Odinarchaeota yellowstonii (strain LCB_4)</name>
    <dbReference type="NCBI Taxonomy" id="1841599"/>
    <lineage>
        <taxon>Archaea</taxon>
        <taxon>Promethearchaeati</taxon>
        <taxon>Candidatus Odinarchaeota</taxon>
        <taxon>Candidatus Odinarchaeia</taxon>
        <taxon>Candidatus Odinarchaeales</taxon>
        <taxon>Candidatus Odinarchaeaceae</taxon>
        <taxon>Candidatus Odinarchaeum</taxon>
    </lineage>
</organism>
<feature type="transmembrane region" description="Helical" evidence="5">
    <location>
        <begin position="119"/>
        <end position="137"/>
    </location>
</feature>
<dbReference type="Pfam" id="PF00361">
    <property type="entry name" value="Proton_antipo_M"/>
    <property type="match status" value="1"/>
</dbReference>
<comment type="subcellular location">
    <subcellularLocation>
        <location evidence="1">Membrane</location>
        <topology evidence="1">Multi-pass membrane protein</topology>
    </subcellularLocation>
</comment>
<feature type="transmembrane region" description="Helical" evidence="5">
    <location>
        <begin position="480"/>
        <end position="502"/>
    </location>
</feature>
<dbReference type="AlphaFoldDB" id="A0AAF0D256"/>
<dbReference type="PANTHER" id="PTHR43373:SF1">
    <property type="entry name" value="NA(+)_H(+) ANTIPORTER SUBUNIT A"/>
    <property type="match status" value="1"/>
</dbReference>
<keyword evidence="4 5" id="KW-0472">Membrane</keyword>
<feature type="transmembrane region" description="Helical" evidence="5">
    <location>
        <begin position="522"/>
        <end position="551"/>
    </location>
</feature>
<sequence length="652" mass="70603">MLLGVIAAAAVLLPAITGLLLTFTARIIKLERNAASASLAALTTSFILTLILAVIAYSAPLTIEYFSILLGSVTVKVGFYIDYIAVVFALVSLFIAIITQLYSLKYYSKDNKAYNITRYNRSIPLTLIFIGALITALLSLDLIILLFSLELLTITTYLFISYPGDKSENLKAGVKTLILTHISGLALLVFTLIMVKTTGTTQITALKSLLPFDSAFTVTGAALILCAAMPKTDQIPFHTWFPDSSVAPSPSIIIYHSCGFQIGVYLLIRFLFQVFRDQLALTPLIPLTSVFGEITAWSFTVILIGALTLIIGAVYGMLGGNYKRIIAYTTVSETGLIIIAAGFQTPLALAACIYYTVSHALISTLLFLSYGSVEYTTGKTDVNQVGNLYQYMPLTAIGAIVSVIAIGGMPLLSEFIGKYLIINTALNAGSPFFIMTMFIGAALHIVIALRLVNAVFLSASFKPEAKIVFKDPPQTMTTPILIVTATIFALGVLPTLFLNTVIKNAIIQAGLSYTTLENIELILTGSGGLTYIVIAVSALSIAGMVAYIILVGGRRKEPRRKSLEAEKPFIGGEDVTAIKTVYTEQYYYYIIDLLKLEKTARVIDVDKLFDKIAKTLDKICIKALKLDVGAYLKALLMFLAGSLIITLIALII</sequence>
<name>A0AAF0D256_ODILC</name>
<dbReference type="InterPro" id="IPR003918">
    <property type="entry name" value="NADH_UbQ_OxRdtase"/>
</dbReference>
<feature type="transmembrane region" description="Helical" evidence="5">
    <location>
        <begin position="325"/>
        <end position="342"/>
    </location>
</feature>
<feature type="domain" description="NADH:quinone oxidoreductase/Mrp antiporter transmembrane" evidence="6">
    <location>
        <begin position="139"/>
        <end position="442"/>
    </location>
</feature>
<feature type="transmembrane region" description="Helical" evidence="5">
    <location>
        <begin position="143"/>
        <end position="160"/>
    </location>
</feature>
<evidence type="ECO:0000256" key="1">
    <source>
        <dbReference type="ARBA" id="ARBA00004141"/>
    </source>
</evidence>
<keyword evidence="3 5" id="KW-1133">Transmembrane helix</keyword>
<feature type="transmembrane region" description="Helical" evidence="5">
    <location>
        <begin position="6"/>
        <end position="25"/>
    </location>
</feature>
<dbReference type="PANTHER" id="PTHR43373">
    <property type="entry name" value="NA(+)/H(+) ANTIPORTER SUBUNIT"/>
    <property type="match status" value="1"/>
</dbReference>
<feature type="transmembrane region" description="Helical" evidence="5">
    <location>
        <begin position="631"/>
        <end position="651"/>
    </location>
</feature>
<evidence type="ECO:0000256" key="3">
    <source>
        <dbReference type="ARBA" id="ARBA00022989"/>
    </source>
</evidence>
<feature type="transmembrane region" description="Helical" evidence="5">
    <location>
        <begin position="295"/>
        <end position="318"/>
    </location>
</feature>
<feature type="transmembrane region" description="Helical" evidence="5">
    <location>
        <begin position="253"/>
        <end position="275"/>
    </location>
</feature>
<feature type="domain" description="NADH-Ubiquinone oxidoreductase (complex I) chain 5 N-terminal" evidence="7">
    <location>
        <begin position="70"/>
        <end position="111"/>
    </location>
</feature>
<dbReference type="PRINTS" id="PR01437">
    <property type="entry name" value="NUOXDRDTASE4"/>
</dbReference>
<dbReference type="InterPro" id="IPR001516">
    <property type="entry name" value="Proton_antipo_N"/>
</dbReference>
<dbReference type="InterPro" id="IPR001750">
    <property type="entry name" value="ND/Mrp_TM"/>
</dbReference>
<gene>
    <name evidence="8" type="ORF">OdinLCB4_007130</name>
</gene>
<feature type="transmembrane region" description="Helical" evidence="5">
    <location>
        <begin position="172"/>
        <end position="195"/>
    </location>
</feature>
<dbReference type="GO" id="GO:0042773">
    <property type="term" value="P:ATP synthesis coupled electron transport"/>
    <property type="evidence" value="ECO:0007669"/>
    <property type="project" value="InterPro"/>
</dbReference>
<feature type="transmembrane region" description="Helical" evidence="5">
    <location>
        <begin position="77"/>
        <end position="98"/>
    </location>
</feature>
<dbReference type="KEGG" id="oyw:OdinLCB4_007130"/>
<evidence type="ECO:0000313" key="8">
    <source>
        <dbReference type="EMBL" id="WEU40235.1"/>
    </source>
</evidence>
<dbReference type="Proteomes" id="UP000186851">
    <property type="component" value="Chromosome"/>
</dbReference>
<evidence type="ECO:0000256" key="5">
    <source>
        <dbReference type="SAM" id="Phobius"/>
    </source>
</evidence>
<feature type="transmembrane region" description="Helical" evidence="5">
    <location>
        <begin position="37"/>
        <end position="57"/>
    </location>
</feature>
<dbReference type="Pfam" id="PF00662">
    <property type="entry name" value="Proton_antipo_N"/>
    <property type="match status" value="1"/>
</dbReference>
<evidence type="ECO:0000259" key="6">
    <source>
        <dbReference type="Pfam" id="PF00361"/>
    </source>
</evidence>
<evidence type="ECO:0000313" key="9">
    <source>
        <dbReference type="Proteomes" id="UP000186851"/>
    </source>
</evidence>